<dbReference type="HOGENOM" id="CLU_2440573_0_0_1"/>
<organism evidence="1 2">
    <name type="scientific">Botryotinia fuckeliana (strain T4)</name>
    <name type="common">Noble rot fungus</name>
    <name type="synonym">Botrytis cinerea</name>
    <dbReference type="NCBI Taxonomy" id="999810"/>
    <lineage>
        <taxon>Eukaryota</taxon>
        <taxon>Fungi</taxon>
        <taxon>Dikarya</taxon>
        <taxon>Ascomycota</taxon>
        <taxon>Pezizomycotina</taxon>
        <taxon>Leotiomycetes</taxon>
        <taxon>Helotiales</taxon>
        <taxon>Sclerotiniaceae</taxon>
        <taxon>Botrytis</taxon>
    </lineage>
</organism>
<dbReference type="AlphaFoldDB" id="G2XQV7"/>
<gene>
    <name evidence="1" type="ORF">BofuT4_uP068600.1</name>
</gene>
<protein>
    <submittedName>
        <fullName evidence="1">Uncharacterized protein</fullName>
    </submittedName>
</protein>
<reference evidence="2" key="1">
    <citation type="journal article" date="2011" name="PLoS Genet.">
        <title>Genomic analysis of the necrotrophic fungal pathogens Sclerotinia sclerotiorum and Botrytis cinerea.</title>
        <authorList>
            <person name="Amselem J."/>
            <person name="Cuomo C.A."/>
            <person name="van Kan J.A."/>
            <person name="Viaud M."/>
            <person name="Benito E.P."/>
            <person name="Couloux A."/>
            <person name="Coutinho P.M."/>
            <person name="de Vries R.P."/>
            <person name="Dyer P.S."/>
            <person name="Fillinger S."/>
            <person name="Fournier E."/>
            <person name="Gout L."/>
            <person name="Hahn M."/>
            <person name="Kohn L."/>
            <person name="Lapalu N."/>
            <person name="Plummer K.M."/>
            <person name="Pradier J.M."/>
            <person name="Quevillon E."/>
            <person name="Sharon A."/>
            <person name="Simon A."/>
            <person name="ten Have A."/>
            <person name="Tudzynski B."/>
            <person name="Tudzynski P."/>
            <person name="Wincker P."/>
            <person name="Andrew M."/>
            <person name="Anthouard V."/>
            <person name="Beever R.E."/>
            <person name="Beffa R."/>
            <person name="Benoit I."/>
            <person name="Bouzid O."/>
            <person name="Brault B."/>
            <person name="Chen Z."/>
            <person name="Choquer M."/>
            <person name="Collemare J."/>
            <person name="Cotton P."/>
            <person name="Danchin E.G."/>
            <person name="Da Silva C."/>
            <person name="Gautier A."/>
            <person name="Giraud C."/>
            <person name="Giraud T."/>
            <person name="Gonzalez C."/>
            <person name="Grossetete S."/>
            <person name="Guldener U."/>
            <person name="Henrissat B."/>
            <person name="Howlett B.J."/>
            <person name="Kodira C."/>
            <person name="Kretschmer M."/>
            <person name="Lappartient A."/>
            <person name="Leroch M."/>
            <person name="Levis C."/>
            <person name="Mauceli E."/>
            <person name="Neuveglise C."/>
            <person name="Oeser B."/>
            <person name="Pearson M."/>
            <person name="Poulain J."/>
            <person name="Poussereau N."/>
            <person name="Quesneville H."/>
            <person name="Rascle C."/>
            <person name="Schumacher J."/>
            <person name="Segurens B."/>
            <person name="Sexton A."/>
            <person name="Silva E."/>
            <person name="Sirven C."/>
            <person name="Soanes D.M."/>
            <person name="Talbot N.J."/>
            <person name="Templeton M."/>
            <person name="Yandava C."/>
            <person name="Yarden O."/>
            <person name="Zeng Q."/>
            <person name="Rollins J.A."/>
            <person name="Lebrun M.H."/>
            <person name="Dickman M."/>
        </authorList>
    </citation>
    <scope>NUCLEOTIDE SEQUENCE [LARGE SCALE GENOMIC DNA]</scope>
    <source>
        <strain evidence="2">T4</strain>
    </source>
</reference>
<dbReference type="Proteomes" id="UP000008177">
    <property type="component" value="Unplaced contigs"/>
</dbReference>
<name>G2XQV7_BOTF4</name>
<sequence length="90" mass="10491">MVRDARRGVDGTEEAVRQAWEIEDPKARSTWIGVPKDYNQGPKQPFYRQVLVVVKRPRFADHVNDGSHWCEKLKKVLLNNMAWEDIKKAS</sequence>
<proteinExistence type="predicted"/>
<dbReference type="InParanoid" id="G2XQV7"/>
<dbReference type="EMBL" id="FQ790253">
    <property type="protein sequence ID" value="CCD33644.1"/>
    <property type="molecule type" value="Genomic_DNA"/>
</dbReference>
<evidence type="ECO:0000313" key="1">
    <source>
        <dbReference type="EMBL" id="CCD33644.1"/>
    </source>
</evidence>
<accession>G2XQV7</accession>
<evidence type="ECO:0000313" key="2">
    <source>
        <dbReference type="Proteomes" id="UP000008177"/>
    </source>
</evidence>